<gene>
    <name evidence="2" type="ORF">GCM10025869_02610</name>
</gene>
<accession>A0ABQ6JSD6</accession>
<keyword evidence="3" id="KW-1185">Reference proteome</keyword>
<proteinExistence type="predicted"/>
<keyword evidence="1" id="KW-0472">Membrane</keyword>
<feature type="transmembrane region" description="Helical" evidence="1">
    <location>
        <begin position="6"/>
        <end position="30"/>
    </location>
</feature>
<dbReference type="EMBL" id="BSVA01000001">
    <property type="protein sequence ID" value="GMA89732.1"/>
    <property type="molecule type" value="Genomic_DNA"/>
</dbReference>
<keyword evidence="1" id="KW-0812">Transmembrane</keyword>
<dbReference type="Proteomes" id="UP001157069">
    <property type="component" value="Unassembled WGS sequence"/>
</dbReference>
<name>A0ABQ6JSD6_9MICO</name>
<reference evidence="3" key="1">
    <citation type="journal article" date="2019" name="Int. J. Syst. Evol. Microbiol.">
        <title>The Global Catalogue of Microorganisms (GCM) 10K type strain sequencing project: providing services to taxonomists for standard genome sequencing and annotation.</title>
        <authorList>
            <consortium name="The Broad Institute Genomics Platform"/>
            <consortium name="The Broad Institute Genome Sequencing Center for Infectious Disease"/>
            <person name="Wu L."/>
            <person name="Ma J."/>
        </authorList>
    </citation>
    <scope>NUCLEOTIDE SEQUENCE [LARGE SCALE GENOMIC DNA]</scope>
    <source>
        <strain evidence="3">NBRC 108755</strain>
    </source>
</reference>
<evidence type="ECO:0000256" key="1">
    <source>
        <dbReference type="SAM" id="Phobius"/>
    </source>
</evidence>
<organism evidence="2 3">
    <name type="scientific">Homoserinibacter gongjuensis</name>
    <dbReference type="NCBI Taxonomy" id="1162968"/>
    <lineage>
        <taxon>Bacteria</taxon>
        <taxon>Bacillati</taxon>
        <taxon>Actinomycetota</taxon>
        <taxon>Actinomycetes</taxon>
        <taxon>Micrococcales</taxon>
        <taxon>Microbacteriaceae</taxon>
        <taxon>Homoserinibacter</taxon>
    </lineage>
</organism>
<sequence>MDVLGVLLPISIAVALSSVPIIAMVVLLLAPRGQASAFAYLIGYATGLAVVIVGFTAGLHAPRCPDGCSEANREATQ</sequence>
<evidence type="ECO:0000313" key="2">
    <source>
        <dbReference type="EMBL" id="GMA89732.1"/>
    </source>
</evidence>
<comment type="caution">
    <text evidence="2">The sequence shown here is derived from an EMBL/GenBank/DDBJ whole genome shotgun (WGS) entry which is preliminary data.</text>
</comment>
<dbReference type="RefSeq" id="WP_284297142.1">
    <property type="nucleotide sequence ID" value="NZ_BSVA01000001.1"/>
</dbReference>
<keyword evidence="1" id="KW-1133">Transmembrane helix</keyword>
<feature type="transmembrane region" description="Helical" evidence="1">
    <location>
        <begin position="37"/>
        <end position="59"/>
    </location>
</feature>
<evidence type="ECO:0000313" key="3">
    <source>
        <dbReference type="Proteomes" id="UP001157069"/>
    </source>
</evidence>
<protein>
    <submittedName>
        <fullName evidence="2">Uncharacterized protein</fullName>
    </submittedName>
</protein>